<reference evidence="3 4" key="1">
    <citation type="submission" date="2022-11" db="EMBL/GenBank/DDBJ databases">
        <title>Whole genome sequence of Eschrichtius robustus ER-17-0199.</title>
        <authorList>
            <person name="Bruniche-Olsen A."/>
            <person name="Black A.N."/>
            <person name="Fields C.J."/>
            <person name="Walden K."/>
            <person name="Dewoody J.A."/>
        </authorList>
    </citation>
    <scope>NUCLEOTIDE SEQUENCE [LARGE SCALE GENOMIC DNA]</scope>
    <source>
        <strain evidence="3">ER-17-0199</strain>
        <tissue evidence="3">Blubber</tissue>
    </source>
</reference>
<evidence type="ECO:0000256" key="1">
    <source>
        <dbReference type="ARBA" id="ARBA00008839"/>
    </source>
</evidence>
<dbReference type="EMBL" id="JAIQCJ010002358">
    <property type="protein sequence ID" value="KAJ8776619.1"/>
    <property type="molecule type" value="Genomic_DNA"/>
</dbReference>
<comment type="similarity">
    <text evidence="1">Belongs to the SAPAP family.</text>
</comment>
<proteinExistence type="inferred from homology"/>
<dbReference type="AlphaFoldDB" id="A0AB34GAW3"/>
<dbReference type="GO" id="GO:0060090">
    <property type="term" value="F:molecular adaptor activity"/>
    <property type="evidence" value="ECO:0007669"/>
    <property type="project" value="TreeGrafter"/>
</dbReference>
<accession>A0AB34GAW3</accession>
<feature type="compositionally biased region" description="Basic and acidic residues" evidence="2">
    <location>
        <begin position="180"/>
        <end position="195"/>
    </location>
</feature>
<feature type="region of interest" description="Disordered" evidence="2">
    <location>
        <begin position="151"/>
        <end position="217"/>
    </location>
</feature>
<dbReference type="PANTHER" id="PTHR12353">
    <property type="entry name" value="DISKS LARGE-ASSOCIATED PROTEIN DAP SAP90/PSD-95-ASSOCIATED PROTEIN"/>
    <property type="match status" value="1"/>
</dbReference>
<feature type="compositionally biased region" description="Polar residues" evidence="2">
    <location>
        <begin position="206"/>
        <end position="215"/>
    </location>
</feature>
<dbReference type="GO" id="GO:0099572">
    <property type="term" value="C:postsynaptic specialization"/>
    <property type="evidence" value="ECO:0007669"/>
    <property type="project" value="TreeGrafter"/>
</dbReference>
<evidence type="ECO:0000313" key="4">
    <source>
        <dbReference type="Proteomes" id="UP001159641"/>
    </source>
</evidence>
<gene>
    <name evidence="3" type="ORF">J1605_015208</name>
</gene>
<dbReference type="GO" id="GO:0023052">
    <property type="term" value="P:signaling"/>
    <property type="evidence" value="ECO:0007669"/>
    <property type="project" value="InterPro"/>
</dbReference>
<protein>
    <recommendedName>
        <fullName evidence="5">Disks large-associated protein 1</fullName>
    </recommendedName>
</protein>
<dbReference type="InterPro" id="IPR005026">
    <property type="entry name" value="SAPAP"/>
</dbReference>
<dbReference type="Proteomes" id="UP001159641">
    <property type="component" value="Unassembled WGS sequence"/>
</dbReference>
<organism evidence="3 4">
    <name type="scientific">Eschrichtius robustus</name>
    <name type="common">California gray whale</name>
    <name type="synonym">Eschrichtius gibbosus</name>
    <dbReference type="NCBI Taxonomy" id="9764"/>
    <lineage>
        <taxon>Eukaryota</taxon>
        <taxon>Metazoa</taxon>
        <taxon>Chordata</taxon>
        <taxon>Craniata</taxon>
        <taxon>Vertebrata</taxon>
        <taxon>Euteleostomi</taxon>
        <taxon>Mammalia</taxon>
        <taxon>Eutheria</taxon>
        <taxon>Laurasiatheria</taxon>
        <taxon>Artiodactyla</taxon>
        <taxon>Whippomorpha</taxon>
        <taxon>Cetacea</taxon>
        <taxon>Mysticeti</taxon>
        <taxon>Eschrichtiidae</taxon>
        <taxon>Eschrichtius</taxon>
    </lineage>
</organism>
<evidence type="ECO:0000256" key="2">
    <source>
        <dbReference type="SAM" id="MobiDB-lite"/>
    </source>
</evidence>
<evidence type="ECO:0008006" key="5">
    <source>
        <dbReference type="Google" id="ProtNLM"/>
    </source>
</evidence>
<feature type="compositionally biased region" description="Basic and acidic residues" evidence="2">
    <location>
        <begin position="155"/>
        <end position="164"/>
    </location>
</feature>
<keyword evidence="4" id="KW-1185">Reference proteome</keyword>
<evidence type="ECO:0000313" key="3">
    <source>
        <dbReference type="EMBL" id="KAJ8776619.1"/>
    </source>
</evidence>
<comment type="caution">
    <text evidence="3">The sequence shown here is derived from an EMBL/GenBank/DDBJ whole genome shotgun (WGS) entry which is preliminary data.</text>
</comment>
<dbReference type="GO" id="GO:0098978">
    <property type="term" value="C:glutamatergic synapse"/>
    <property type="evidence" value="ECO:0007669"/>
    <property type="project" value="TreeGrafter"/>
</dbReference>
<sequence>MNNNVGPWSGKAGAVLASPRQRADNVHSLDNLATGHGSFLTVPVAELRKNNEGYGWDMDRLFHGPHSNGHDRAVCVCALLGKIRTAVGSAQLLMAQKFYQFRELCEENLNPNAHPRPTSQDLAGFWDMLQLSIENISMKFDELHQLKANNWKQMDPLDKKERRAPPPVPKKPAKGPAPLIRERSLESSQRQEARKRLMAAKRAASVRQNSATESAESIEIYIPEAQTRL</sequence>
<dbReference type="Pfam" id="PF03359">
    <property type="entry name" value="GKAP"/>
    <property type="match status" value="1"/>
</dbReference>
<dbReference type="PANTHER" id="PTHR12353:SF7">
    <property type="entry name" value="DISKS LARGE-ASSOCIATED PROTEIN 1"/>
    <property type="match status" value="1"/>
</dbReference>
<name>A0AB34GAW3_ESCRO</name>